<evidence type="ECO:0000256" key="3">
    <source>
        <dbReference type="ARBA" id="ARBA00012288"/>
    </source>
</evidence>
<evidence type="ECO:0000256" key="7">
    <source>
        <dbReference type="HAMAP-Rule" id="MF_00218"/>
    </source>
</evidence>
<dbReference type="HOGENOM" id="CLU_040933_0_1_0"/>
<feature type="binding site" evidence="7">
    <location>
        <position position="311"/>
    </location>
    <ligand>
        <name>substrate</name>
    </ligand>
</feature>
<dbReference type="PANTHER" id="PTHR21091">
    <property type="entry name" value="METHYLTETRAHYDROFOLATE:HOMOCYSTEINE METHYLTRANSFERASE RELATED"/>
    <property type="match status" value="1"/>
</dbReference>
<keyword evidence="7" id="KW-0963">Cytoplasm</keyword>
<dbReference type="EMBL" id="CP002049">
    <property type="protein sequence ID" value="ADI13362.1"/>
    <property type="molecule type" value="Genomic_DNA"/>
</dbReference>
<evidence type="ECO:0000256" key="8">
    <source>
        <dbReference type="RuleBase" id="RU000554"/>
    </source>
</evidence>
<dbReference type="InterPro" id="IPR006361">
    <property type="entry name" value="Uroporphyrinogen_deCO2ase_HemE"/>
</dbReference>
<comment type="catalytic activity">
    <reaction evidence="7 8">
        <text>uroporphyrinogen III + 4 H(+) = coproporphyrinogen III + 4 CO2</text>
        <dbReference type="Rhea" id="RHEA:19865"/>
        <dbReference type="ChEBI" id="CHEBI:15378"/>
        <dbReference type="ChEBI" id="CHEBI:16526"/>
        <dbReference type="ChEBI" id="CHEBI:57308"/>
        <dbReference type="ChEBI" id="CHEBI:57309"/>
        <dbReference type="EC" id="4.1.1.37"/>
    </reaction>
</comment>
<dbReference type="HAMAP" id="MF_00218">
    <property type="entry name" value="URO_D"/>
    <property type="match status" value="1"/>
</dbReference>
<name>D7CY02_TRURR</name>
<comment type="subcellular location">
    <subcellularLocation>
        <location evidence="7">Cytoplasm</location>
    </subcellularLocation>
</comment>
<evidence type="ECO:0000256" key="1">
    <source>
        <dbReference type="ARBA" id="ARBA00004804"/>
    </source>
</evidence>
<dbReference type="CDD" id="cd00717">
    <property type="entry name" value="URO-D"/>
    <property type="match status" value="1"/>
</dbReference>
<comment type="function">
    <text evidence="7">Catalyzes the decarboxylation of four acetate groups of uroporphyrinogen-III to yield coproporphyrinogen-III.</text>
</comment>
<dbReference type="Gene3D" id="3.20.20.210">
    <property type="match status" value="1"/>
</dbReference>
<dbReference type="InterPro" id="IPR000257">
    <property type="entry name" value="Uroporphyrinogen_deCOase"/>
</dbReference>
<dbReference type="AlphaFoldDB" id="D7CY02"/>
<dbReference type="GO" id="GO:0004853">
    <property type="term" value="F:uroporphyrinogen decarboxylase activity"/>
    <property type="evidence" value="ECO:0007669"/>
    <property type="project" value="UniProtKB-UniRule"/>
</dbReference>
<feature type="binding site" evidence="7">
    <location>
        <position position="71"/>
    </location>
    <ligand>
        <name>substrate</name>
    </ligand>
</feature>
<dbReference type="eggNOG" id="COG0407">
    <property type="taxonomic scope" value="Bacteria"/>
</dbReference>
<dbReference type="GO" id="GO:0006782">
    <property type="term" value="P:protoporphyrinogen IX biosynthetic process"/>
    <property type="evidence" value="ECO:0007669"/>
    <property type="project" value="UniProtKB-UniRule"/>
</dbReference>
<comment type="pathway">
    <text evidence="1 7 8">Porphyrin-containing compound metabolism; protoporphyrin-IX biosynthesis; coproporphyrinogen-III from 5-aminolevulinate: step 4/4.</text>
</comment>
<dbReference type="EC" id="4.1.1.37" evidence="3 7"/>
<dbReference type="RefSeq" id="WP_013176742.1">
    <property type="nucleotide sequence ID" value="NC_014221.1"/>
</dbReference>
<proteinExistence type="inferred from homology"/>
<dbReference type="Proteomes" id="UP000000379">
    <property type="component" value="Chromosome"/>
</dbReference>
<keyword evidence="4 7" id="KW-0210">Decarboxylase</keyword>
<keyword evidence="5 7" id="KW-0456">Lyase</keyword>
<dbReference type="Pfam" id="PF01208">
    <property type="entry name" value="URO-D"/>
    <property type="match status" value="1"/>
</dbReference>
<accession>D7CY02</accession>
<evidence type="ECO:0000256" key="2">
    <source>
        <dbReference type="ARBA" id="ARBA00009935"/>
    </source>
</evidence>
<evidence type="ECO:0000256" key="4">
    <source>
        <dbReference type="ARBA" id="ARBA00022793"/>
    </source>
</evidence>
<dbReference type="InterPro" id="IPR038071">
    <property type="entry name" value="UROD/MetE-like_sf"/>
</dbReference>
<protein>
    <recommendedName>
        <fullName evidence="3 7">Uroporphyrinogen decarboxylase</fullName>
        <shortName evidence="7">UPD</shortName>
        <shortName evidence="7">URO-D</shortName>
        <ecNumber evidence="3 7">4.1.1.37</ecNumber>
    </recommendedName>
</protein>
<feature type="domain" description="Uroporphyrinogen decarboxylase (URO-D)" evidence="10">
    <location>
        <begin position="17"/>
        <end position="26"/>
    </location>
</feature>
<keyword evidence="12" id="KW-1185">Reference proteome</keyword>
<dbReference type="PANTHER" id="PTHR21091:SF169">
    <property type="entry name" value="UROPORPHYRINOGEN DECARBOXYLASE"/>
    <property type="match status" value="1"/>
</dbReference>
<dbReference type="STRING" id="649638.Trad_0222"/>
<evidence type="ECO:0000256" key="9">
    <source>
        <dbReference type="RuleBase" id="RU004169"/>
    </source>
</evidence>
<dbReference type="GO" id="GO:0005829">
    <property type="term" value="C:cytosol"/>
    <property type="evidence" value="ECO:0007669"/>
    <property type="project" value="TreeGrafter"/>
</dbReference>
<reference evidence="12" key="1">
    <citation type="submission" date="2010-05" db="EMBL/GenBank/DDBJ databases">
        <title>The complete genome of Truepera radiovictris DSM 17093.</title>
        <authorList>
            <consortium name="US DOE Joint Genome Institute (JGI-PGF)"/>
            <person name="Lucas S."/>
            <person name="Copeland A."/>
            <person name="Lapidus A."/>
            <person name="Glavina del Rio T."/>
            <person name="Dalin E."/>
            <person name="Tice H."/>
            <person name="Bruce D."/>
            <person name="Goodwin L."/>
            <person name="Pitluck S."/>
            <person name="Kyrpides N."/>
            <person name="Mavromatis K."/>
            <person name="Ovchinnikova G."/>
            <person name="Munk A.C."/>
            <person name="Detter J.C."/>
            <person name="Han C."/>
            <person name="Tapia R."/>
            <person name="Land M."/>
            <person name="Hauser L."/>
            <person name="Markowitz V."/>
            <person name="Cheng J.-F."/>
            <person name="Hugenholtz P."/>
            <person name="Woyke T."/>
            <person name="Wu D."/>
            <person name="Tindall B."/>
            <person name="Pomrenke H.G."/>
            <person name="Brambilla E."/>
            <person name="Klenk H.-P."/>
            <person name="Eisen J.A."/>
        </authorList>
    </citation>
    <scope>NUCLEOTIDE SEQUENCE [LARGE SCALE GENOMIC DNA]</scope>
    <source>
        <strain evidence="12">DSM 17093 / CIP 108686 / LMG 22925 / RQ-24</strain>
    </source>
</reference>
<comment type="subunit">
    <text evidence="7">Homodimer.</text>
</comment>
<feature type="binding site" evidence="7">
    <location>
        <begin position="22"/>
        <end position="26"/>
    </location>
    <ligand>
        <name>substrate</name>
    </ligand>
</feature>
<gene>
    <name evidence="7" type="primary">hemE</name>
    <name evidence="11" type="ordered locus">Trad_0222</name>
</gene>
<evidence type="ECO:0000313" key="12">
    <source>
        <dbReference type="Proteomes" id="UP000000379"/>
    </source>
</evidence>
<dbReference type="NCBIfam" id="TIGR01464">
    <property type="entry name" value="hemE"/>
    <property type="match status" value="1"/>
</dbReference>
<evidence type="ECO:0000313" key="11">
    <source>
        <dbReference type="EMBL" id="ADI13362.1"/>
    </source>
</evidence>
<organism evidence="11 12">
    <name type="scientific">Truepera radiovictrix (strain DSM 17093 / CIP 108686 / LMG 22925 / RQ-24)</name>
    <dbReference type="NCBI Taxonomy" id="649638"/>
    <lineage>
        <taxon>Bacteria</taxon>
        <taxon>Thermotogati</taxon>
        <taxon>Deinococcota</taxon>
        <taxon>Deinococci</taxon>
        <taxon>Trueperales</taxon>
        <taxon>Trueperaceae</taxon>
        <taxon>Truepera</taxon>
    </lineage>
</organism>
<comment type="similarity">
    <text evidence="2 7 9">Belongs to the uroporphyrinogen decarboxylase family.</text>
</comment>
<comment type="caution">
    <text evidence="7">Lacks conserved residue(s) required for the propagation of feature annotation.</text>
</comment>
<dbReference type="SUPFAM" id="SSF51726">
    <property type="entry name" value="UROD/MetE-like"/>
    <property type="match status" value="1"/>
</dbReference>
<feature type="binding site" evidence="7">
    <location>
        <position position="199"/>
    </location>
    <ligand>
        <name>substrate</name>
    </ligand>
</feature>
<evidence type="ECO:0000256" key="6">
    <source>
        <dbReference type="ARBA" id="ARBA00023244"/>
    </source>
</evidence>
<feature type="site" description="Transition state stabilizer" evidence="7">
    <location>
        <position position="71"/>
    </location>
</feature>
<dbReference type="UniPathway" id="UPA00251">
    <property type="reaction ID" value="UER00321"/>
</dbReference>
<dbReference type="KEGG" id="tra:Trad_0222"/>
<evidence type="ECO:0000259" key="10">
    <source>
        <dbReference type="PROSITE" id="PS00906"/>
    </source>
</evidence>
<sequence length="346" mass="38594">MSLFLEAARGQDTARAPIWIMRQAGRYLSEYRALRARYSFWEMCRTPELAAEVTLQPLRRFDLDAAILFQDIMTPLPPMGVEIDFSPGPVLKEPVRSAQQVRALRVPEGGEIAPFVAEAIRLIRAESPVPLIGFGGAPLTLATYLVQGSGSKDYDEFRQFLRYAPETAHALLDKLTDLSVRYLKVQLQAGAQAVQLFDSWAGLHDARVYREFAKPYNTRIFEALAAFGVPRLYIAVGALHLYGEIKDLPCEVVSVDWRVPLSHVRPLLPGKTLQGNLDPAVLLAPEGVLRAEAERVLREGLGGPHIFNLGHGIMRQTDPERLAQLVAVVREFDRRAHTTPEELSHA</sequence>
<reference evidence="11 12" key="2">
    <citation type="journal article" date="2011" name="Stand. Genomic Sci.">
        <title>Complete genome sequence of Truepera radiovictrix type strain (RQ-24).</title>
        <authorList>
            <person name="Ivanova N."/>
            <person name="Rohde C."/>
            <person name="Munk C."/>
            <person name="Nolan M."/>
            <person name="Lucas S."/>
            <person name="Del Rio T.G."/>
            <person name="Tice H."/>
            <person name="Deshpande S."/>
            <person name="Cheng J.F."/>
            <person name="Tapia R."/>
            <person name="Han C."/>
            <person name="Goodwin L."/>
            <person name="Pitluck S."/>
            <person name="Liolios K."/>
            <person name="Mavromatis K."/>
            <person name="Mikhailova N."/>
            <person name="Pati A."/>
            <person name="Chen A."/>
            <person name="Palaniappan K."/>
            <person name="Land M."/>
            <person name="Hauser L."/>
            <person name="Chang Y.J."/>
            <person name="Jeffries C.D."/>
            <person name="Brambilla E."/>
            <person name="Rohde M."/>
            <person name="Goker M."/>
            <person name="Tindall B.J."/>
            <person name="Woyke T."/>
            <person name="Bristow J."/>
            <person name="Eisen J.A."/>
            <person name="Markowitz V."/>
            <person name="Hugenholtz P."/>
            <person name="Kyrpides N.C."/>
            <person name="Klenk H.P."/>
            <person name="Lapidus A."/>
        </authorList>
    </citation>
    <scope>NUCLEOTIDE SEQUENCE [LARGE SCALE GENOMIC DNA]</scope>
    <source>
        <strain evidence="12">DSM 17093 / CIP 108686 / LMG 22925 / RQ-24</strain>
    </source>
</reference>
<keyword evidence="6 7" id="KW-0627">Porphyrin biosynthesis</keyword>
<feature type="binding site" evidence="7">
    <location>
        <position position="144"/>
    </location>
    <ligand>
        <name>substrate</name>
    </ligand>
</feature>
<dbReference type="OrthoDB" id="9806656at2"/>
<evidence type="ECO:0000256" key="5">
    <source>
        <dbReference type="ARBA" id="ARBA00023239"/>
    </source>
</evidence>
<dbReference type="PROSITE" id="PS00906">
    <property type="entry name" value="UROD_1"/>
    <property type="match status" value="1"/>
</dbReference>